<evidence type="ECO:0000313" key="8">
    <source>
        <dbReference type="Proteomes" id="UP001165653"/>
    </source>
</evidence>
<dbReference type="Gene3D" id="1.10.357.140">
    <property type="entry name" value="UbiA prenyltransferase"/>
    <property type="match status" value="1"/>
</dbReference>
<keyword evidence="8" id="KW-1185">Reference proteome</keyword>
<dbReference type="Pfam" id="PF01040">
    <property type="entry name" value="UbiA"/>
    <property type="match status" value="1"/>
</dbReference>
<evidence type="ECO:0000256" key="3">
    <source>
        <dbReference type="ARBA" id="ARBA00022692"/>
    </source>
</evidence>
<feature type="transmembrane region" description="Helical" evidence="6">
    <location>
        <begin position="268"/>
        <end position="291"/>
    </location>
</feature>
<feature type="transmembrane region" description="Helical" evidence="6">
    <location>
        <begin position="89"/>
        <end position="108"/>
    </location>
</feature>
<keyword evidence="3 6" id="KW-0812">Transmembrane</keyword>
<feature type="transmembrane region" description="Helical" evidence="6">
    <location>
        <begin position="303"/>
        <end position="323"/>
    </location>
</feature>
<feature type="transmembrane region" description="Helical" evidence="6">
    <location>
        <begin position="140"/>
        <end position="163"/>
    </location>
</feature>
<keyword evidence="4 6" id="KW-1133">Transmembrane helix</keyword>
<dbReference type="RefSeq" id="WP_264514626.1">
    <property type="nucleotide sequence ID" value="NZ_JAPDDR010000008.1"/>
</dbReference>
<name>A0ABT3G5F7_9BACT</name>
<keyword evidence="5 6" id="KW-0472">Membrane</keyword>
<keyword evidence="2" id="KW-1003">Cell membrane</keyword>
<evidence type="ECO:0000256" key="5">
    <source>
        <dbReference type="ARBA" id="ARBA00023136"/>
    </source>
</evidence>
<dbReference type="PANTHER" id="PTHR42723:SF1">
    <property type="entry name" value="CHLOROPHYLL SYNTHASE, CHLOROPLASTIC"/>
    <property type="match status" value="1"/>
</dbReference>
<gene>
    <name evidence="7" type="ORF">OJ996_15980</name>
</gene>
<feature type="transmembrane region" description="Helical" evidence="6">
    <location>
        <begin position="239"/>
        <end position="256"/>
    </location>
</feature>
<reference evidence="7" key="1">
    <citation type="submission" date="2022-10" db="EMBL/GenBank/DDBJ databases">
        <title>Luteolibacter sp. GHJ8, whole genome shotgun sequencing project.</title>
        <authorList>
            <person name="Zhao G."/>
            <person name="Shen L."/>
        </authorList>
    </citation>
    <scope>NUCLEOTIDE SEQUENCE</scope>
    <source>
        <strain evidence="7">GHJ8</strain>
    </source>
</reference>
<feature type="transmembrane region" description="Helical" evidence="6">
    <location>
        <begin position="48"/>
        <end position="68"/>
    </location>
</feature>
<evidence type="ECO:0000256" key="2">
    <source>
        <dbReference type="ARBA" id="ARBA00022475"/>
    </source>
</evidence>
<feature type="transmembrane region" description="Helical" evidence="6">
    <location>
        <begin position="12"/>
        <end position="36"/>
    </location>
</feature>
<protein>
    <submittedName>
        <fullName evidence="7">UbiA family prenyltransferase</fullName>
    </submittedName>
</protein>
<dbReference type="Proteomes" id="UP001165653">
    <property type="component" value="Unassembled WGS sequence"/>
</dbReference>
<evidence type="ECO:0000256" key="6">
    <source>
        <dbReference type="SAM" id="Phobius"/>
    </source>
</evidence>
<feature type="transmembrane region" description="Helical" evidence="6">
    <location>
        <begin position="216"/>
        <end position="233"/>
    </location>
</feature>
<evidence type="ECO:0000313" key="7">
    <source>
        <dbReference type="EMBL" id="MCW1915086.1"/>
    </source>
</evidence>
<evidence type="ECO:0000256" key="4">
    <source>
        <dbReference type="ARBA" id="ARBA00022989"/>
    </source>
</evidence>
<organism evidence="7 8">
    <name type="scientific">Luteolibacter rhizosphaerae</name>
    <dbReference type="NCBI Taxonomy" id="2989719"/>
    <lineage>
        <taxon>Bacteria</taxon>
        <taxon>Pseudomonadati</taxon>
        <taxon>Verrucomicrobiota</taxon>
        <taxon>Verrucomicrobiia</taxon>
        <taxon>Verrucomicrobiales</taxon>
        <taxon>Verrucomicrobiaceae</taxon>
        <taxon>Luteolibacter</taxon>
    </lineage>
</organism>
<comment type="subcellular location">
    <subcellularLocation>
        <location evidence="1">Membrane</location>
        <topology evidence="1">Multi-pass membrane protein</topology>
    </subcellularLocation>
</comment>
<feature type="transmembrane region" description="Helical" evidence="6">
    <location>
        <begin position="114"/>
        <end position="133"/>
    </location>
</feature>
<dbReference type="InterPro" id="IPR000537">
    <property type="entry name" value="UbiA_prenyltransferase"/>
</dbReference>
<sequence>MSHPGKLRALLATLRIANAPSVVSNVFLGFMVGWIQVGEFWKPSEMDWGRACLAALSGLMLYFSGNLANDWFDQKWDAEKRPERALPSGLFKPGSYLAFALILAVGGTSLAFTLHPLCGFTAILIVSLIALYTAYHKRTIWAVIPMGLCRAGLYFLGYFVWWLSLDYLESIGYASGSLALKKLAIPAVIGFGLFSYIVGLSLSARYEGMGDPPRGPRMLSLIMLLVPLAAMPGNFMTGYLVPGFLGMLPFAVWLALARTSFKQPIPRYVSALLAGIPLVDLIAAVPIVMGLDARMPTLGLRDLPHLIVMLVLPLVAFVLGRALQKLAPAT</sequence>
<dbReference type="InterPro" id="IPR050475">
    <property type="entry name" value="Prenyltransferase_related"/>
</dbReference>
<dbReference type="EMBL" id="JAPDDR010000008">
    <property type="protein sequence ID" value="MCW1915086.1"/>
    <property type="molecule type" value="Genomic_DNA"/>
</dbReference>
<dbReference type="PANTHER" id="PTHR42723">
    <property type="entry name" value="CHLOROPHYLL SYNTHASE"/>
    <property type="match status" value="1"/>
</dbReference>
<evidence type="ECO:0000256" key="1">
    <source>
        <dbReference type="ARBA" id="ARBA00004141"/>
    </source>
</evidence>
<proteinExistence type="predicted"/>
<comment type="caution">
    <text evidence="7">The sequence shown here is derived from an EMBL/GenBank/DDBJ whole genome shotgun (WGS) entry which is preliminary data.</text>
</comment>
<feature type="transmembrane region" description="Helical" evidence="6">
    <location>
        <begin position="183"/>
        <end position="204"/>
    </location>
</feature>
<accession>A0ABT3G5F7</accession>
<dbReference type="InterPro" id="IPR044878">
    <property type="entry name" value="UbiA_sf"/>
</dbReference>